<dbReference type="RefSeq" id="WP_135206150.1">
    <property type="nucleotide sequence ID" value="NZ_SPVF01000076.1"/>
</dbReference>
<dbReference type="AlphaFoldDB" id="A0A4Y9SIF8"/>
<accession>A0A4Y9SIF8</accession>
<sequence length="139" mass="15346">MKEPKLTLGLTERDGEPVVLISRADGLILNWIDNGLAQLAGYGYRGACDYIGEAVLRMLAIAHPQTFAGFPALTPALEPALSPGELISSLHRQSLEDRTSRYVGAIDALVERHKEALAHTSVPEQWPTFREHLLRTYPD</sequence>
<dbReference type="Proteomes" id="UP000298438">
    <property type="component" value="Unassembled WGS sequence"/>
</dbReference>
<comment type="caution">
    <text evidence="1">The sequence shown here is derived from an EMBL/GenBank/DDBJ whole genome shotgun (WGS) entry which is preliminary data.</text>
</comment>
<proteinExistence type="predicted"/>
<evidence type="ECO:0000313" key="2">
    <source>
        <dbReference type="Proteomes" id="UP000298438"/>
    </source>
</evidence>
<dbReference type="EMBL" id="SPVF01000076">
    <property type="protein sequence ID" value="TFW25469.1"/>
    <property type="molecule type" value="Genomic_DNA"/>
</dbReference>
<gene>
    <name evidence="1" type="ORF">E4L96_05160</name>
</gene>
<reference evidence="1 2" key="1">
    <citation type="submission" date="2019-03" db="EMBL/GenBank/DDBJ databases">
        <title>Draft Genome Sequence of Massilia arenosa sp. nov., a Novel Massilia Species Isolated from a Sandy-loam Maize Soil.</title>
        <authorList>
            <person name="Raths R."/>
            <person name="Peta V."/>
            <person name="Bucking H."/>
        </authorList>
    </citation>
    <scope>NUCLEOTIDE SEQUENCE [LARGE SCALE GENOMIC DNA]</scope>
    <source>
        <strain evidence="1 2">MC02</strain>
    </source>
</reference>
<keyword evidence="2" id="KW-1185">Reference proteome</keyword>
<name>A0A4Y9SIF8_9BURK</name>
<organism evidence="1 2">
    <name type="scientific">Zemynaea arenosa</name>
    <dbReference type="NCBI Taxonomy" id="2561931"/>
    <lineage>
        <taxon>Bacteria</taxon>
        <taxon>Pseudomonadati</taxon>
        <taxon>Pseudomonadota</taxon>
        <taxon>Betaproteobacteria</taxon>
        <taxon>Burkholderiales</taxon>
        <taxon>Oxalobacteraceae</taxon>
        <taxon>Telluria group</taxon>
        <taxon>Zemynaea</taxon>
    </lineage>
</organism>
<evidence type="ECO:0000313" key="1">
    <source>
        <dbReference type="EMBL" id="TFW25469.1"/>
    </source>
</evidence>
<protein>
    <submittedName>
        <fullName evidence="1">Uncharacterized protein</fullName>
    </submittedName>
</protein>